<feature type="compositionally biased region" description="Basic and acidic residues" evidence="1">
    <location>
        <begin position="624"/>
        <end position="635"/>
    </location>
</feature>
<dbReference type="AlphaFoldDB" id="A0A7G2CIN5"/>
<feature type="region of interest" description="Disordered" evidence="1">
    <location>
        <begin position="599"/>
        <end position="697"/>
    </location>
</feature>
<dbReference type="EMBL" id="LR877154">
    <property type="protein sequence ID" value="CAD2218112.1"/>
    <property type="molecule type" value="Genomic_DNA"/>
</dbReference>
<feature type="compositionally biased region" description="Acidic residues" evidence="1">
    <location>
        <begin position="636"/>
        <end position="645"/>
    </location>
</feature>
<feature type="compositionally biased region" description="Polar residues" evidence="1">
    <location>
        <begin position="604"/>
        <end position="621"/>
    </location>
</feature>
<protein>
    <submittedName>
        <fullName evidence="2">Uncharacterized protein</fullName>
    </submittedName>
</protein>
<name>A0A7G2CIN5_9TRYP</name>
<accession>A0A7G2CIN5</accession>
<sequence>MSTAVQKEYNPKEESVPLFNVNAFSYIRVSLHQTEDRVEPPAGTVVDPTIPRKTHTRHYRGDLLLPCPKGCSYRFWVFILEERLRTVALLHPNSPEARARPSGQLPICDQCRQKTPAIHESFDTQGKLYFHLHVEQIQEKCAGTKHGKRSHAYRVVPNSKWDEKWFNPTSNDKSEDGSVKKFRCFFSLQLSHEAPSRIVKSPYLVDIKHGKKSATSKKNCYRLNVGVKGVEGGMTMRLGIGEENSHLSQEATGSSKVGFSTLQQSVVDRLRQSRHRTVKRILDAKSGLPLLPSENAYVVARLFGDLLVEVADEGPPPLSTPALDGNAALWDMQDYHGAHSVINMSELSSNVSKESLFHFSPGEMQSDINDGDLPDVNDWSPMRFSTPALSALKIVNYNSSPEPPSSSSESAVVERNSLQGMNETFVYEIDDNSAMEPQEETPVKQVNGDSPLQWSSERRTRLAAIPSPSPKKNSAHVLSSQMTVAMDEGDLLPARRSLSTLESVLQRESKARAMLTDDTRKKTMPVQGKETPLTTFPVVRQVKAFSPIYWTEEDVVEDVVPIATQQLPAKRRRSPITLEPSDVADLRAYSLTQLTVSLPKDKNSTAPTESSTSKFIPSVTTGEEPDRMVLDHEEIAWEDEPEEGNESSVKRTKEDDLFSLSDVSLSAEERDTPFVLTTQQTLPEYISLGDSENDEDD</sequence>
<keyword evidence="3" id="KW-1185">Reference proteome</keyword>
<dbReference type="VEuPathDB" id="TriTrypDB:ADEAN_000559800"/>
<evidence type="ECO:0000313" key="3">
    <source>
        <dbReference type="Proteomes" id="UP000515908"/>
    </source>
</evidence>
<organism evidence="2 3">
    <name type="scientific">Angomonas deanei</name>
    <dbReference type="NCBI Taxonomy" id="59799"/>
    <lineage>
        <taxon>Eukaryota</taxon>
        <taxon>Discoba</taxon>
        <taxon>Euglenozoa</taxon>
        <taxon>Kinetoplastea</taxon>
        <taxon>Metakinetoplastina</taxon>
        <taxon>Trypanosomatida</taxon>
        <taxon>Trypanosomatidae</taxon>
        <taxon>Strigomonadinae</taxon>
        <taxon>Angomonas</taxon>
    </lineage>
</organism>
<reference evidence="2 3" key="1">
    <citation type="submission" date="2020-08" db="EMBL/GenBank/DDBJ databases">
        <authorList>
            <person name="Newling K."/>
            <person name="Davey J."/>
            <person name="Forrester S."/>
        </authorList>
    </citation>
    <scope>NUCLEOTIDE SEQUENCE [LARGE SCALE GENOMIC DNA]</scope>
    <source>
        <strain evidence="3">Crithidia deanei Carvalho (ATCC PRA-265)</strain>
    </source>
</reference>
<gene>
    <name evidence="2" type="ORF">ADEAN_000559800</name>
</gene>
<evidence type="ECO:0000313" key="2">
    <source>
        <dbReference type="EMBL" id="CAD2218112.1"/>
    </source>
</evidence>
<evidence type="ECO:0000256" key="1">
    <source>
        <dbReference type="SAM" id="MobiDB-lite"/>
    </source>
</evidence>
<proteinExistence type="predicted"/>
<dbReference type="Proteomes" id="UP000515908">
    <property type="component" value="Chromosome 10"/>
</dbReference>